<evidence type="ECO:0000313" key="1">
    <source>
        <dbReference type="EMBL" id="KAB3531104.1"/>
    </source>
</evidence>
<dbReference type="SUPFAM" id="SSF46689">
    <property type="entry name" value="Homeodomain-like"/>
    <property type="match status" value="1"/>
</dbReference>
<dbReference type="OrthoDB" id="9800398at2"/>
<dbReference type="Proteomes" id="UP000465601">
    <property type="component" value="Unassembled WGS sequence"/>
</dbReference>
<dbReference type="RefSeq" id="WP_151865383.1">
    <property type="nucleotide sequence ID" value="NZ_WBZB01000014.1"/>
</dbReference>
<dbReference type="InterPro" id="IPR009057">
    <property type="entry name" value="Homeodomain-like_sf"/>
</dbReference>
<name>A0A833MAJ4_9FIRM</name>
<sequence length="92" mass="10750">MRYKNGRDLFPPELLKEIQKYVQGEKVYIPQTDENRAGWGEKSGGRIEISFRNGEIVKKYNEGFSIEDLGDLFCLSTETIRKIIYKNKKSED</sequence>
<keyword evidence="2" id="KW-1185">Reference proteome</keyword>
<evidence type="ECO:0008006" key="3">
    <source>
        <dbReference type="Google" id="ProtNLM"/>
    </source>
</evidence>
<dbReference type="AlphaFoldDB" id="A0A833MAJ4"/>
<evidence type="ECO:0000313" key="2">
    <source>
        <dbReference type="Proteomes" id="UP000465601"/>
    </source>
</evidence>
<dbReference type="InterPro" id="IPR052411">
    <property type="entry name" value="c-mor_Regulatory_Protein"/>
</dbReference>
<protein>
    <recommendedName>
        <fullName evidence="3">Mor transcription activator family protein</fullName>
    </recommendedName>
</protein>
<dbReference type="NCBIfam" id="NF040785">
    <property type="entry name" value="CD3324_fam"/>
    <property type="match status" value="1"/>
</dbReference>
<reference evidence="1 2" key="1">
    <citation type="submission" date="2019-10" db="EMBL/GenBank/DDBJ databases">
        <title>Alkaliphilus serpentinus sp. nov. and Alkaliphilus pronyensis sp. nov., two novel anaerobic alkaliphilic species isolated from the serpentinized-hosted hydrothermal field of the Prony Bay (New Caledonia).</title>
        <authorList>
            <person name="Postec A."/>
        </authorList>
    </citation>
    <scope>NUCLEOTIDE SEQUENCE [LARGE SCALE GENOMIC DNA]</scope>
    <source>
        <strain evidence="1 2">LacT</strain>
    </source>
</reference>
<dbReference type="PANTHER" id="PTHR37812">
    <property type="entry name" value="MU-LIKE PROPHAGE FLUMU PROTEIN C"/>
    <property type="match status" value="1"/>
</dbReference>
<accession>A0A833MAJ4</accession>
<proteinExistence type="predicted"/>
<organism evidence="1 2">
    <name type="scientific">Alkaliphilus serpentinus</name>
    <dbReference type="NCBI Taxonomy" id="1482731"/>
    <lineage>
        <taxon>Bacteria</taxon>
        <taxon>Bacillati</taxon>
        <taxon>Bacillota</taxon>
        <taxon>Clostridia</taxon>
        <taxon>Peptostreptococcales</taxon>
        <taxon>Natronincolaceae</taxon>
        <taxon>Alkaliphilus</taxon>
    </lineage>
</organism>
<dbReference type="InterPro" id="IPR049739">
    <property type="entry name" value="YraL-like"/>
</dbReference>
<gene>
    <name evidence="1" type="ORF">F8153_05570</name>
</gene>
<comment type="caution">
    <text evidence="1">The sequence shown here is derived from an EMBL/GenBank/DDBJ whole genome shotgun (WGS) entry which is preliminary data.</text>
</comment>
<dbReference type="EMBL" id="WBZB01000014">
    <property type="protein sequence ID" value="KAB3531104.1"/>
    <property type="molecule type" value="Genomic_DNA"/>
</dbReference>
<dbReference type="PANTHER" id="PTHR37812:SF1">
    <property type="entry name" value="MU-LIKE PROPHAGE FLUMU PROTEIN C"/>
    <property type="match status" value="1"/>
</dbReference>